<evidence type="ECO:0000259" key="1">
    <source>
        <dbReference type="Pfam" id="PF00078"/>
    </source>
</evidence>
<evidence type="ECO:0000259" key="2">
    <source>
        <dbReference type="Pfam" id="PF13655"/>
    </source>
</evidence>
<dbReference type="InterPro" id="IPR025960">
    <property type="entry name" value="RVT_N"/>
</dbReference>
<feature type="domain" description="Reverse transcriptase N-terminal" evidence="2">
    <location>
        <begin position="51"/>
        <end position="132"/>
    </location>
</feature>
<comment type="caution">
    <text evidence="3">The sequence shown here is derived from an EMBL/GenBank/DDBJ whole genome shotgun (WGS) entry which is preliminary data.</text>
</comment>
<keyword evidence="3" id="KW-0808">Transferase</keyword>
<dbReference type="STRING" id="1920490.GCA_001895925_03247"/>
<accession>A0A2T1D4A2</accession>
<keyword evidence="3" id="KW-0548">Nucleotidyltransferase</keyword>
<dbReference type="InterPro" id="IPR043502">
    <property type="entry name" value="DNA/RNA_pol_sf"/>
</dbReference>
<keyword evidence="4" id="KW-1185">Reference proteome</keyword>
<dbReference type="CDD" id="cd01651">
    <property type="entry name" value="RT_G2_intron"/>
    <property type="match status" value="1"/>
</dbReference>
<evidence type="ECO:0000313" key="4">
    <source>
        <dbReference type="Proteomes" id="UP000238634"/>
    </source>
</evidence>
<feature type="domain" description="Reverse transcriptase" evidence="1">
    <location>
        <begin position="149"/>
        <end position="210"/>
    </location>
</feature>
<dbReference type="Pfam" id="PF13655">
    <property type="entry name" value="RVT_N"/>
    <property type="match status" value="1"/>
</dbReference>
<dbReference type="Proteomes" id="UP000238634">
    <property type="component" value="Unassembled WGS sequence"/>
</dbReference>
<dbReference type="InterPro" id="IPR000477">
    <property type="entry name" value="RT_dom"/>
</dbReference>
<dbReference type="PANTHER" id="PTHR34047">
    <property type="entry name" value="NUCLEAR INTRON MATURASE 1, MITOCHONDRIAL-RELATED"/>
    <property type="match status" value="1"/>
</dbReference>
<keyword evidence="3" id="KW-0695">RNA-directed DNA polymerase</keyword>
<dbReference type="InterPro" id="IPR051083">
    <property type="entry name" value="GrpII_Intron_Splice-Mob/Def"/>
</dbReference>
<name>A0A2T1D4A2_9CYAN</name>
<dbReference type="SUPFAM" id="SSF56672">
    <property type="entry name" value="DNA/RNA polymerases"/>
    <property type="match status" value="1"/>
</dbReference>
<dbReference type="EMBL" id="PVWG01000064">
    <property type="protein sequence ID" value="PSB15310.1"/>
    <property type="molecule type" value="Genomic_DNA"/>
</dbReference>
<proteinExistence type="predicted"/>
<gene>
    <name evidence="3" type="ORF">C7B65_24670</name>
</gene>
<sequence length="229" mass="26558">MQEIGVQTLLHVERRQTSSRSSTINQCKGTESPVKDRVCKDIGAGKPLEDWAAIHWKLVKKRVRNLRQRIYRATQNDQWNRVRSLMKLMLRSYSNLLLSVRRITQGNQGKQTAGIDGQTALTSEQRVQLVNRMQDKTLWQVHPTKRVYIPKTSGKLRPLGIPASENRVAQTIVKNALEPSWEARFESHSYGFRPGRSCQDAIQKLTLKLKCLWNKRFRKHLSVSMRRTN</sequence>
<dbReference type="AlphaFoldDB" id="A0A2T1D4A2"/>
<reference evidence="3 4" key="2">
    <citation type="submission" date="2018-03" db="EMBL/GenBank/DDBJ databases">
        <title>The ancient ancestry and fast evolution of plastids.</title>
        <authorList>
            <person name="Moore K.R."/>
            <person name="Magnabosco C."/>
            <person name="Momper L."/>
            <person name="Gold D.A."/>
            <person name="Bosak T."/>
            <person name="Fournier G.P."/>
        </authorList>
    </citation>
    <scope>NUCLEOTIDE SEQUENCE [LARGE SCALE GENOMIC DNA]</scope>
    <source>
        <strain evidence="3 4">ULC007</strain>
    </source>
</reference>
<reference evidence="3 4" key="1">
    <citation type="submission" date="2018-02" db="EMBL/GenBank/DDBJ databases">
        <authorList>
            <person name="Cohen D.B."/>
            <person name="Kent A.D."/>
        </authorList>
    </citation>
    <scope>NUCLEOTIDE SEQUENCE [LARGE SCALE GENOMIC DNA]</scope>
    <source>
        <strain evidence="3 4">ULC007</strain>
    </source>
</reference>
<dbReference type="Pfam" id="PF00078">
    <property type="entry name" value="RVT_1"/>
    <property type="match status" value="1"/>
</dbReference>
<organism evidence="3 4">
    <name type="scientific">Phormidesmis priestleyi ULC007</name>
    <dbReference type="NCBI Taxonomy" id="1920490"/>
    <lineage>
        <taxon>Bacteria</taxon>
        <taxon>Bacillati</taxon>
        <taxon>Cyanobacteriota</taxon>
        <taxon>Cyanophyceae</taxon>
        <taxon>Leptolyngbyales</taxon>
        <taxon>Leptolyngbyaceae</taxon>
        <taxon>Phormidesmis</taxon>
    </lineage>
</organism>
<protein>
    <submittedName>
        <fullName evidence="3">Reverse transcriptase</fullName>
    </submittedName>
</protein>
<dbReference type="OrthoDB" id="468044at2"/>
<dbReference type="GO" id="GO:0003964">
    <property type="term" value="F:RNA-directed DNA polymerase activity"/>
    <property type="evidence" value="ECO:0007669"/>
    <property type="project" value="UniProtKB-KW"/>
</dbReference>
<dbReference type="PANTHER" id="PTHR34047:SF10">
    <property type="entry name" value="GROUP II INTRON-ASSOCIATED OPEN READING FRAME"/>
    <property type="match status" value="1"/>
</dbReference>
<evidence type="ECO:0000313" key="3">
    <source>
        <dbReference type="EMBL" id="PSB15310.1"/>
    </source>
</evidence>